<protein>
    <submittedName>
        <fullName evidence="1">Uncharacterized protein</fullName>
    </submittedName>
</protein>
<dbReference type="AlphaFoldDB" id="A0A7J6NW71"/>
<accession>A0A7J6NW71</accession>
<reference evidence="1 2" key="1">
    <citation type="submission" date="2020-04" db="EMBL/GenBank/DDBJ databases">
        <title>Perkinsus olseni comparative genomics.</title>
        <authorList>
            <person name="Bogema D.R."/>
        </authorList>
    </citation>
    <scope>NUCLEOTIDE SEQUENCE [LARGE SCALE GENOMIC DNA]</scope>
    <source>
        <strain evidence="1">00978-12</strain>
    </source>
</reference>
<dbReference type="EMBL" id="JABANP010000190">
    <property type="protein sequence ID" value="KAF4687301.1"/>
    <property type="molecule type" value="Genomic_DNA"/>
</dbReference>
<evidence type="ECO:0000313" key="1">
    <source>
        <dbReference type="EMBL" id="KAF4687301.1"/>
    </source>
</evidence>
<evidence type="ECO:0000313" key="2">
    <source>
        <dbReference type="Proteomes" id="UP000541610"/>
    </source>
</evidence>
<dbReference type="Proteomes" id="UP000541610">
    <property type="component" value="Unassembled WGS sequence"/>
</dbReference>
<sequence>MNRPSLCGRAGIFYHAYCGCLSVSSIPISWRAGKGIISWRVTGVKRKGDRGVLNEKVRRFYIRLMREEESRVLAAAL</sequence>
<name>A0A7J6NW71_PEROL</name>
<gene>
    <name evidence="1" type="ORF">FOZ60_004126</name>
</gene>
<organism evidence="1 2">
    <name type="scientific">Perkinsus olseni</name>
    <name type="common">Perkinsus atlanticus</name>
    <dbReference type="NCBI Taxonomy" id="32597"/>
    <lineage>
        <taxon>Eukaryota</taxon>
        <taxon>Sar</taxon>
        <taxon>Alveolata</taxon>
        <taxon>Perkinsozoa</taxon>
        <taxon>Perkinsea</taxon>
        <taxon>Perkinsida</taxon>
        <taxon>Perkinsidae</taxon>
        <taxon>Perkinsus</taxon>
    </lineage>
</organism>
<comment type="caution">
    <text evidence="1">The sequence shown here is derived from an EMBL/GenBank/DDBJ whole genome shotgun (WGS) entry which is preliminary data.</text>
</comment>
<proteinExistence type="predicted"/>